<dbReference type="PANTHER" id="PTHR35525:SF3">
    <property type="entry name" value="BLL6575 PROTEIN"/>
    <property type="match status" value="1"/>
</dbReference>
<evidence type="ECO:0000259" key="1">
    <source>
        <dbReference type="Pfam" id="PF11706"/>
    </source>
</evidence>
<dbReference type="InterPro" id="IPR010852">
    <property type="entry name" value="ABATE"/>
</dbReference>
<dbReference type="Pfam" id="PF11706">
    <property type="entry name" value="zf-CGNR"/>
    <property type="match status" value="1"/>
</dbReference>
<dbReference type="InterPro" id="IPR023286">
    <property type="entry name" value="ABATE_dom_sf"/>
</dbReference>
<dbReference type="Proteomes" id="UP001290455">
    <property type="component" value="Unassembled WGS sequence"/>
</dbReference>
<dbReference type="Gene3D" id="1.10.3300.10">
    <property type="entry name" value="Jann2411-like domain"/>
    <property type="match status" value="1"/>
</dbReference>
<comment type="caution">
    <text evidence="2">The sequence shown here is derived from an EMBL/GenBank/DDBJ whole genome shotgun (WGS) entry which is preliminary data.</text>
</comment>
<reference evidence="2 3" key="1">
    <citation type="submission" date="2023-11" db="EMBL/GenBank/DDBJ databases">
        <title>Bacillus jintuensis, isolated from a mudflat on the Beibu Gulf coast.</title>
        <authorList>
            <person name="Li M."/>
        </authorList>
    </citation>
    <scope>NUCLEOTIDE SEQUENCE [LARGE SCALE GENOMIC DNA]</scope>
    <source>
        <strain evidence="2 3">31A1R</strain>
    </source>
</reference>
<keyword evidence="3" id="KW-1185">Reference proteome</keyword>
<protein>
    <submittedName>
        <fullName evidence="2">CGNR zinc finger domain-containing protein</fullName>
    </submittedName>
</protein>
<name>A0ABU5J1V7_9BACI</name>
<dbReference type="SUPFAM" id="SSF160904">
    <property type="entry name" value="Jann2411-like"/>
    <property type="match status" value="1"/>
</dbReference>
<dbReference type="EMBL" id="JAXOFX010000012">
    <property type="protein sequence ID" value="MDZ5473335.1"/>
    <property type="molecule type" value="Genomic_DNA"/>
</dbReference>
<accession>A0ABU5J1V7</accession>
<sequence>MEKNYYDLEIIADFFNTHDKRTRFEGDEGVEHLTSSKVLYSWLLKYHFIQEEDLVTDEDLIHAIKFRNEARKMIVNNDYNKTDDNLIEEINKLIDAFTFSIEFSLDSEKIIPHGEGGRRGIGRLILLIFELRKKALWHRIRVCSAEDCQWVFIDYSRPGTGKWCIMSACGNRAKNKTYREKIKHLKE</sequence>
<dbReference type="PANTHER" id="PTHR35525">
    <property type="entry name" value="BLL6575 PROTEIN"/>
    <property type="match status" value="1"/>
</dbReference>
<evidence type="ECO:0000313" key="3">
    <source>
        <dbReference type="Proteomes" id="UP001290455"/>
    </source>
</evidence>
<dbReference type="InterPro" id="IPR021005">
    <property type="entry name" value="Znf_CGNR"/>
</dbReference>
<gene>
    <name evidence="2" type="ORF">SM124_16575</name>
</gene>
<organism evidence="2 3">
    <name type="scientific">Robertmurraya mangrovi</name>
    <dbReference type="NCBI Taxonomy" id="3098077"/>
    <lineage>
        <taxon>Bacteria</taxon>
        <taxon>Bacillati</taxon>
        <taxon>Bacillota</taxon>
        <taxon>Bacilli</taxon>
        <taxon>Bacillales</taxon>
        <taxon>Bacillaceae</taxon>
        <taxon>Robertmurraya</taxon>
    </lineage>
</organism>
<evidence type="ECO:0000313" key="2">
    <source>
        <dbReference type="EMBL" id="MDZ5473335.1"/>
    </source>
</evidence>
<dbReference type="RefSeq" id="WP_322447627.1">
    <property type="nucleotide sequence ID" value="NZ_JAXOFX010000012.1"/>
</dbReference>
<proteinExistence type="predicted"/>
<feature type="domain" description="Zinc finger CGNR" evidence="1">
    <location>
        <begin position="139"/>
        <end position="181"/>
    </location>
</feature>